<evidence type="ECO:0000256" key="7">
    <source>
        <dbReference type="SAM" id="Phobius"/>
    </source>
</evidence>
<evidence type="ECO:0000256" key="6">
    <source>
        <dbReference type="ARBA" id="ARBA00023136"/>
    </source>
</evidence>
<keyword evidence="4 7" id="KW-0812">Transmembrane</keyword>
<evidence type="ECO:0000313" key="8">
    <source>
        <dbReference type="EMBL" id="MBJ3784296.1"/>
    </source>
</evidence>
<dbReference type="Proteomes" id="UP000602124">
    <property type="component" value="Unassembled WGS sequence"/>
</dbReference>
<comment type="caution">
    <text evidence="8">The sequence shown here is derived from an EMBL/GenBank/DDBJ whole genome shotgun (WGS) entry which is preliminary data.</text>
</comment>
<feature type="transmembrane region" description="Helical" evidence="7">
    <location>
        <begin position="52"/>
        <end position="75"/>
    </location>
</feature>
<dbReference type="PANTHER" id="PTHR30106:SF2">
    <property type="entry name" value="UPF0324 INNER MEMBRANE PROTEIN YEIH"/>
    <property type="match status" value="1"/>
</dbReference>
<comment type="similarity">
    <text evidence="2">Belongs to the UPF0324 family.</text>
</comment>
<dbReference type="AlphaFoldDB" id="A0A934ISC4"/>
<sequence>MGVAALAAGVEWAEVTLSGHRWIDGLVLAILFGTGIHTAFGLDPRFRAGVNFAAKIVLELAVVALGATISGAAILGSGAPLLAAIVVVVVVALGASYAIGRLVGLNRRQAVLVACGNSICGNSAIMAAAPVIEAKAEDVAASIGFTAVLGILVVLLLPGTLLLLDLSAGQYGIVAGLSVYAVPQVLAATAQTGPVSSQIATVVKLVRVLMLGPVVLVLGLITGRRQRRRVAPGLLVPWFIIGFLVLMLLRSAGALPQGAIDLLGVVSGHLTLVAMAALGLSVDLRSIVAAGGKVLLAGSLSIAMLVTLALIAVAVLPPI</sequence>
<feature type="transmembrane region" description="Helical" evidence="7">
    <location>
        <begin position="234"/>
        <end position="253"/>
    </location>
</feature>
<feature type="transmembrane region" description="Helical" evidence="7">
    <location>
        <begin position="22"/>
        <end position="40"/>
    </location>
</feature>
<gene>
    <name evidence="8" type="ORF">JEQ47_06160</name>
</gene>
<dbReference type="EMBL" id="JAEKMH010000001">
    <property type="protein sequence ID" value="MBJ3784296.1"/>
    <property type="molecule type" value="Genomic_DNA"/>
</dbReference>
<accession>A0A934ISC4</accession>
<dbReference type="PANTHER" id="PTHR30106">
    <property type="entry name" value="INNER MEMBRANE PROTEIN YEIH-RELATED"/>
    <property type="match status" value="1"/>
</dbReference>
<feature type="transmembrane region" description="Helical" evidence="7">
    <location>
        <begin position="202"/>
        <end position="222"/>
    </location>
</feature>
<evidence type="ECO:0000256" key="4">
    <source>
        <dbReference type="ARBA" id="ARBA00022692"/>
    </source>
</evidence>
<organism evidence="8 9">
    <name type="scientific">Devosia sediminis</name>
    <dbReference type="NCBI Taxonomy" id="2798801"/>
    <lineage>
        <taxon>Bacteria</taxon>
        <taxon>Pseudomonadati</taxon>
        <taxon>Pseudomonadota</taxon>
        <taxon>Alphaproteobacteria</taxon>
        <taxon>Hyphomicrobiales</taxon>
        <taxon>Devosiaceae</taxon>
        <taxon>Devosia</taxon>
    </lineage>
</organism>
<keyword evidence="6 7" id="KW-0472">Membrane</keyword>
<dbReference type="GO" id="GO:0005886">
    <property type="term" value="C:plasma membrane"/>
    <property type="evidence" value="ECO:0007669"/>
    <property type="project" value="UniProtKB-SubCell"/>
</dbReference>
<comment type="subcellular location">
    <subcellularLocation>
        <location evidence="1">Cell membrane</location>
        <topology evidence="1">Multi-pass membrane protein</topology>
    </subcellularLocation>
</comment>
<protein>
    <submittedName>
        <fullName evidence="8">Sulfate exporter family transporter</fullName>
    </submittedName>
</protein>
<reference evidence="8" key="1">
    <citation type="submission" date="2020-12" db="EMBL/GenBank/DDBJ databases">
        <title>Devosia sp. MSA67 isolated from Mo River.</title>
        <authorList>
            <person name="Ma F."/>
            <person name="Zi Z."/>
        </authorList>
    </citation>
    <scope>NUCLEOTIDE SEQUENCE</scope>
    <source>
        <strain evidence="8">MSA67</strain>
    </source>
</reference>
<feature type="transmembrane region" description="Helical" evidence="7">
    <location>
        <begin position="259"/>
        <end position="282"/>
    </location>
</feature>
<evidence type="ECO:0000256" key="5">
    <source>
        <dbReference type="ARBA" id="ARBA00022989"/>
    </source>
</evidence>
<keyword evidence="9" id="KW-1185">Reference proteome</keyword>
<feature type="transmembrane region" description="Helical" evidence="7">
    <location>
        <begin position="81"/>
        <end position="99"/>
    </location>
</feature>
<evidence type="ECO:0000256" key="3">
    <source>
        <dbReference type="ARBA" id="ARBA00022475"/>
    </source>
</evidence>
<evidence type="ECO:0000256" key="2">
    <source>
        <dbReference type="ARBA" id="ARBA00007977"/>
    </source>
</evidence>
<dbReference type="Pfam" id="PF03601">
    <property type="entry name" value="Cons_hypoth698"/>
    <property type="match status" value="1"/>
</dbReference>
<keyword evidence="5 7" id="KW-1133">Transmembrane helix</keyword>
<feature type="transmembrane region" description="Helical" evidence="7">
    <location>
        <begin position="171"/>
        <end position="190"/>
    </location>
</feature>
<evidence type="ECO:0000256" key="1">
    <source>
        <dbReference type="ARBA" id="ARBA00004651"/>
    </source>
</evidence>
<proteinExistence type="inferred from homology"/>
<keyword evidence="3" id="KW-1003">Cell membrane</keyword>
<name>A0A934ISC4_9HYPH</name>
<feature type="transmembrane region" description="Helical" evidence="7">
    <location>
        <begin position="294"/>
        <end position="316"/>
    </location>
</feature>
<feature type="transmembrane region" description="Helical" evidence="7">
    <location>
        <begin position="111"/>
        <end position="132"/>
    </location>
</feature>
<evidence type="ECO:0000313" key="9">
    <source>
        <dbReference type="Proteomes" id="UP000602124"/>
    </source>
</evidence>
<dbReference type="InterPro" id="IPR018383">
    <property type="entry name" value="UPF0324_pro"/>
</dbReference>
<feature type="transmembrane region" description="Helical" evidence="7">
    <location>
        <begin position="144"/>
        <end position="164"/>
    </location>
</feature>